<protein>
    <submittedName>
        <fullName evidence="2">Uncharacterized protein</fullName>
    </submittedName>
</protein>
<feature type="compositionally biased region" description="Low complexity" evidence="1">
    <location>
        <begin position="767"/>
        <end position="777"/>
    </location>
</feature>
<sequence>MKGLRNSVGPQKQGKSTVDHLFTLQMNPRHSKSNSILVKSTNNHSLLKQKESQALAQVKKEAKEVFEKGNKEDREVESQEVQWPKVEEKVVEIVEGEKSDDEEDTTQDKQSLQALDKKYLESYRRDLLITFEKKYRDQIKLVREQFDRTLDKKLDAIRASYILELKMLKDTIFKQRANIKHQHTLILKLTRLMNQQEMRISTDDYRPSLEFDRPPELSIFDIIRMKQEQVQKQFEISFVELPVQEYSELKKRSHDLEVRNAILTQQVLLLKSKAFTELGTLSDYNKEMQKEAAKKEFNMSSPDDKLQSTEELLKKKEKEISERRSSTYQDAIVIKGLAAHEGEKEKNGTIVVQMLSKGIAPRPEQEILFEMKLLDEMKGKLQKDKEIKPVLKEPQSQEEFKQAFNKLSDDHALEREMLEKQIQQRDKLVEIYKDKNVKTKAELERALQLLYSRMKTVKEIVDTKLKDINSQQLQERATGLSTIEVDMSPQSLLAVPNQNIDFVSSPVKKILNGTGTHERFTPTPQDLLQSVVALPPISKTTNEQHSPTQIQNNKKIAAMQDYLHLPKTQRAQVEVHRLNIGLDQKQNRVQKSSIAKSNQSTLSSMGLEAANFPLQRKNTTQFINQNVKLVGGGQFKAGIKRMSLSTIEKTLFSQAALRKVAQIPLSTASIEETLRVQNIAMRNTGGIKKAVQTEVVSEAEENSDESSLMSKKSEIIEHQTQTLIPPLQRPMSSAIHNRKSIEAIPLDHLYLYKPQSKSSIPSRPHSQQRQVRRSAVQSMSSTFYKGISGHKPGLSSMFEAAFDRSTSMKAPQLQIQRQRTNEDLEHLNHNALTDETPLRAQQQRKVAQIVSSLSPQQKKGVDQSSVTGLQLVSLAIANKLKKVLISKIQGQGYLGLSKSLKELNRDI</sequence>
<comment type="caution">
    <text evidence="2">The sequence shown here is derived from an EMBL/GenBank/DDBJ whole genome shotgun (WGS) entry which is preliminary data.</text>
</comment>
<evidence type="ECO:0000313" key="2">
    <source>
        <dbReference type="EMBL" id="TNV84935.1"/>
    </source>
</evidence>
<reference evidence="2" key="1">
    <citation type="submission" date="2019-06" db="EMBL/GenBank/DDBJ databases">
        <authorList>
            <person name="Zheng W."/>
        </authorList>
    </citation>
    <scope>NUCLEOTIDE SEQUENCE</scope>
    <source>
        <strain evidence="2">QDHG01</strain>
    </source>
</reference>
<organism evidence="2 3">
    <name type="scientific">Halteria grandinella</name>
    <dbReference type="NCBI Taxonomy" id="5974"/>
    <lineage>
        <taxon>Eukaryota</taxon>
        <taxon>Sar</taxon>
        <taxon>Alveolata</taxon>
        <taxon>Ciliophora</taxon>
        <taxon>Intramacronucleata</taxon>
        <taxon>Spirotrichea</taxon>
        <taxon>Stichotrichia</taxon>
        <taxon>Sporadotrichida</taxon>
        <taxon>Halteriidae</taxon>
        <taxon>Halteria</taxon>
    </lineage>
</organism>
<dbReference type="EMBL" id="RRYP01002296">
    <property type="protein sequence ID" value="TNV84935.1"/>
    <property type="molecule type" value="Genomic_DNA"/>
</dbReference>
<name>A0A8J8T7W7_HALGN</name>
<dbReference type="Proteomes" id="UP000785679">
    <property type="component" value="Unassembled WGS sequence"/>
</dbReference>
<feature type="compositionally biased region" description="Polar residues" evidence="1">
    <location>
        <begin position="755"/>
        <end position="765"/>
    </location>
</feature>
<evidence type="ECO:0000256" key="1">
    <source>
        <dbReference type="SAM" id="MobiDB-lite"/>
    </source>
</evidence>
<feature type="region of interest" description="Disordered" evidence="1">
    <location>
        <begin position="755"/>
        <end position="777"/>
    </location>
</feature>
<accession>A0A8J8T7W7</accession>
<keyword evidence="3" id="KW-1185">Reference proteome</keyword>
<proteinExistence type="predicted"/>
<evidence type="ECO:0000313" key="3">
    <source>
        <dbReference type="Proteomes" id="UP000785679"/>
    </source>
</evidence>
<dbReference type="AlphaFoldDB" id="A0A8J8T7W7"/>
<gene>
    <name evidence="2" type="ORF">FGO68_gene8645</name>
</gene>